<gene>
    <name evidence="7" type="ORF">KAR29_06240</name>
</gene>
<name>A0A9Q7AAM3_9BACT</name>
<comment type="catalytic activity">
    <reaction evidence="1">
        <text>(2R)-2-phosphoglycerate = (2R)-3-phosphoglycerate</text>
        <dbReference type="Rhea" id="RHEA:15901"/>
        <dbReference type="ChEBI" id="CHEBI:58272"/>
        <dbReference type="ChEBI" id="CHEBI:58289"/>
        <dbReference type="EC" id="5.4.2.12"/>
    </reaction>
</comment>
<evidence type="ECO:0000256" key="1">
    <source>
        <dbReference type="ARBA" id="ARBA00000370"/>
    </source>
</evidence>
<evidence type="ECO:0000259" key="6">
    <source>
        <dbReference type="Pfam" id="PF01676"/>
    </source>
</evidence>
<dbReference type="InterPro" id="IPR042253">
    <property type="entry name" value="Pglycerate_mutase_ApgM_sf"/>
</dbReference>
<dbReference type="GO" id="GO:0046872">
    <property type="term" value="F:metal ion binding"/>
    <property type="evidence" value="ECO:0007669"/>
    <property type="project" value="InterPro"/>
</dbReference>
<dbReference type="NCBIfam" id="NF003160">
    <property type="entry name" value="PRK04135.1"/>
    <property type="match status" value="1"/>
</dbReference>
<feature type="domain" description="Metalloenzyme" evidence="6">
    <location>
        <begin position="18"/>
        <end position="392"/>
    </location>
</feature>
<dbReference type="AlphaFoldDB" id="A0A9Q7AAM3"/>
<sequence>MTSRMELLSRLAVENQTKMVLLVVDGLGGLPGPRGLTELESARTPHLDELAARGETGLLEMVDLGITVGSGPGHLALFGYDPLEFSVGRGILEALGVGAAVGPGDICARGNFCRWGEREIVVDRRAGRLPTERSRQILERLGREIPEIDGVRVTCYPSQEHRFVVVFSGAGLDERVTDADPQKEDRPMRWATARAPEAEFTARTANAFIRRVAEVLEGDPQVSSCLLRGFSGVPLLPDLKSLYRIRSAALADYPMYRGLARLVGMNILESGPRYGDLFHAVQAYWDDYDFFYVHVKAPHLAGEDGDFVGKVRALEALDEELNLLTDLQPTVFVVTGDHSTPSLLKGHSWHPVPLLFFSPYGRPDDAVSFGERVCARGGLGKIEASKLMGLMLAHALRLMKYGA</sequence>
<dbReference type="Pfam" id="PF10143">
    <property type="entry name" value="PhosphMutase"/>
    <property type="match status" value="1"/>
</dbReference>
<dbReference type="Gene3D" id="3.40.720.10">
    <property type="entry name" value="Alkaline Phosphatase, subunit A"/>
    <property type="match status" value="1"/>
</dbReference>
<protein>
    <submittedName>
        <fullName evidence="7">2,3-bisphosphoglycerate-independent phosphoglycerate mutase</fullName>
        <ecNumber evidence="7">5.4.2.12</ecNumber>
    </submittedName>
</protein>
<dbReference type="EC" id="5.4.2.12" evidence="7"/>
<dbReference type="PANTHER" id="PTHR31209">
    <property type="entry name" value="COFACTOR-INDEPENDENT PHOSPHOGLYCERATE MUTASE"/>
    <property type="match status" value="1"/>
</dbReference>
<evidence type="ECO:0000256" key="3">
    <source>
        <dbReference type="ARBA" id="ARBA00004921"/>
    </source>
</evidence>
<evidence type="ECO:0000313" key="8">
    <source>
        <dbReference type="Proteomes" id="UP000671879"/>
    </source>
</evidence>
<dbReference type="Pfam" id="PF01676">
    <property type="entry name" value="Metalloenzyme"/>
    <property type="match status" value="1"/>
</dbReference>
<dbReference type="KEGG" id="aram:KAR29_06240"/>
<comment type="similarity">
    <text evidence="4">Belongs to the BPG-independent phosphoglycerate mutase family. A-PGAM subfamily.</text>
</comment>
<organism evidence="7 8">
    <name type="scientific">Aminithiophilus ramosus</name>
    <dbReference type="NCBI Taxonomy" id="3029084"/>
    <lineage>
        <taxon>Bacteria</taxon>
        <taxon>Thermotogati</taxon>
        <taxon>Synergistota</taxon>
        <taxon>Synergistia</taxon>
        <taxon>Synergistales</taxon>
        <taxon>Aminithiophilaceae</taxon>
        <taxon>Aminithiophilus</taxon>
    </lineage>
</organism>
<dbReference type="GO" id="GO:0004619">
    <property type="term" value="F:phosphoglycerate mutase activity"/>
    <property type="evidence" value="ECO:0007669"/>
    <property type="project" value="UniProtKB-EC"/>
</dbReference>
<dbReference type="InterPro" id="IPR006124">
    <property type="entry name" value="Metalloenzyme"/>
</dbReference>
<evidence type="ECO:0000256" key="4">
    <source>
        <dbReference type="ARBA" id="ARBA00005524"/>
    </source>
</evidence>
<dbReference type="GO" id="GO:0006096">
    <property type="term" value="P:glycolytic process"/>
    <property type="evidence" value="ECO:0007669"/>
    <property type="project" value="UniProtKB-KW"/>
</dbReference>
<accession>A0A9Q7AAM3</accession>
<comment type="function">
    <text evidence="2">Catalyzes the interconversion of 2-phosphoglycerate and 3-phosphoglycerate.</text>
</comment>
<dbReference type="NCBIfam" id="TIGR00306">
    <property type="entry name" value="apgM"/>
    <property type="match status" value="1"/>
</dbReference>
<dbReference type="Gene3D" id="3.30.70.2130">
    <property type="entry name" value="Metalloenzyme domain"/>
    <property type="match status" value="1"/>
</dbReference>
<proteinExistence type="inferred from homology"/>
<evidence type="ECO:0000256" key="5">
    <source>
        <dbReference type="ARBA" id="ARBA00023152"/>
    </source>
</evidence>
<dbReference type="EMBL" id="CP072943">
    <property type="protein sequence ID" value="QTX33465.1"/>
    <property type="molecule type" value="Genomic_DNA"/>
</dbReference>
<keyword evidence="5" id="KW-0324">Glycolysis</keyword>
<dbReference type="PIRSF" id="PIRSF006392">
    <property type="entry name" value="IPGAM_arch"/>
    <property type="match status" value="1"/>
</dbReference>
<keyword evidence="7" id="KW-0413">Isomerase</keyword>
<dbReference type="PANTHER" id="PTHR31209:SF0">
    <property type="entry name" value="METALLOENZYME DOMAIN-CONTAINING PROTEIN"/>
    <property type="match status" value="1"/>
</dbReference>
<dbReference type="RefSeq" id="WP_274374752.1">
    <property type="nucleotide sequence ID" value="NZ_CP072943.1"/>
</dbReference>
<reference evidence="8" key="1">
    <citation type="submission" date="2021-04" db="EMBL/GenBank/DDBJ databases">
        <title>A novel Synergistetes isolate from a pyrite-forming mixed culture.</title>
        <authorList>
            <person name="Bunk B."/>
            <person name="Sproer C."/>
            <person name="Spring S."/>
            <person name="Pester M."/>
        </authorList>
    </citation>
    <scope>NUCLEOTIDE SEQUENCE [LARGE SCALE GENOMIC DNA]</scope>
    <source>
        <strain evidence="8">J.5.4.2-T.3.5.2</strain>
    </source>
</reference>
<comment type="pathway">
    <text evidence="3">Carbohydrate degradation.</text>
</comment>
<evidence type="ECO:0000313" key="7">
    <source>
        <dbReference type="EMBL" id="QTX33465.1"/>
    </source>
</evidence>
<evidence type="ECO:0000256" key="2">
    <source>
        <dbReference type="ARBA" id="ARBA00002315"/>
    </source>
</evidence>
<dbReference type="Proteomes" id="UP000671879">
    <property type="component" value="Chromosome"/>
</dbReference>
<dbReference type="CDD" id="cd16011">
    <property type="entry name" value="iPGM_like"/>
    <property type="match status" value="1"/>
</dbReference>
<dbReference type="InterPro" id="IPR017850">
    <property type="entry name" value="Alkaline_phosphatase_core_sf"/>
</dbReference>
<dbReference type="SUPFAM" id="SSF53649">
    <property type="entry name" value="Alkaline phosphatase-like"/>
    <property type="match status" value="1"/>
</dbReference>
<keyword evidence="8" id="KW-1185">Reference proteome</keyword>
<dbReference type="InterPro" id="IPR004456">
    <property type="entry name" value="Pglycerate_mutase_ApgM"/>
</dbReference>